<reference evidence="2 3" key="1">
    <citation type="submission" date="2016-10" db="EMBL/GenBank/DDBJ databases">
        <authorList>
            <person name="Cai Z."/>
        </authorList>
    </citation>
    <scope>NUCLEOTIDE SEQUENCE [LARGE SCALE GENOMIC DNA]</scope>
</reference>
<protein>
    <submittedName>
        <fullName evidence="2">Uncharacterized protein</fullName>
    </submittedName>
</protein>
<feature type="compositionally biased region" description="Low complexity" evidence="1">
    <location>
        <begin position="284"/>
        <end position="311"/>
    </location>
</feature>
<dbReference type="AlphaFoldDB" id="A0A383VR63"/>
<evidence type="ECO:0000313" key="3">
    <source>
        <dbReference type="Proteomes" id="UP000256970"/>
    </source>
</evidence>
<accession>A0A383VR63</accession>
<feature type="region of interest" description="Disordered" evidence="1">
    <location>
        <begin position="144"/>
        <end position="172"/>
    </location>
</feature>
<feature type="compositionally biased region" description="Basic residues" evidence="1">
    <location>
        <begin position="347"/>
        <end position="357"/>
    </location>
</feature>
<feature type="compositionally biased region" description="Acidic residues" evidence="1">
    <location>
        <begin position="329"/>
        <end position="342"/>
    </location>
</feature>
<feature type="region of interest" description="Disordered" evidence="1">
    <location>
        <begin position="284"/>
        <end position="383"/>
    </location>
</feature>
<keyword evidence="3" id="KW-1185">Reference proteome</keyword>
<organism evidence="2 3">
    <name type="scientific">Tetradesmus obliquus</name>
    <name type="common">Green alga</name>
    <name type="synonym">Acutodesmus obliquus</name>
    <dbReference type="NCBI Taxonomy" id="3088"/>
    <lineage>
        <taxon>Eukaryota</taxon>
        <taxon>Viridiplantae</taxon>
        <taxon>Chlorophyta</taxon>
        <taxon>core chlorophytes</taxon>
        <taxon>Chlorophyceae</taxon>
        <taxon>CS clade</taxon>
        <taxon>Sphaeropleales</taxon>
        <taxon>Scenedesmaceae</taxon>
        <taxon>Tetradesmus</taxon>
    </lineage>
</organism>
<proteinExistence type="predicted"/>
<evidence type="ECO:0000313" key="2">
    <source>
        <dbReference type="EMBL" id="SZX68015.1"/>
    </source>
</evidence>
<name>A0A383VR63_TETOB</name>
<dbReference type="EMBL" id="FNXT01000831">
    <property type="protein sequence ID" value="SZX68015.1"/>
    <property type="molecule type" value="Genomic_DNA"/>
</dbReference>
<feature type="region of interest" description="Disordered" evidence="1">
    <location>
        <begin position="217"/>
        <end position="240"/>
    </location>
</feature>
<evidence type="ECO:0000256" key="1">
    <source>
        <dbReference type="SAM" id="MobiDB-lite"/>
    </source>
</evidence>
<gene>
    <name evidence="2" type="ORF">BQ4739_LOCUS8342</name>
</gene>
<sequence>MHDLTDLGQQLDTALAASASPGNIRLSWSGAAAASCLHLQLQYDRQDFVPALFRLPPFGEMEVQQGAAFNAANARVLDVLTQQNSSLQQATSLLQTKLQELASHAQRVHESYCDAVDSMAAQPGHDYTPGSILDRTAAAAAAAAAEPASKRQRVGEMPLAGLSPGGATPSSASRLDAAAAAAAAAAAGSQLPFSLLIAPPLPPAAAAAAAAAAGGTNVGMSRPLITPTKKGKPKQLSSHERMLHRVASGHRRLQQDWNGWLRQLLQAQDTAEAQQAVAGRLGGQQQQQQQQRGGLAAAGSGQLAQQQQQQLEHGSPEAPSITAAAAAATDEEVNEPLDEDDDVAIRIVHKPRAKKHAGGPIFGTLKGKQHPAAREGSNGPAGA</sequence>
<dbReference type="Proteomes" id="UP000256970">
    <property type="component" value="Unassembled WGS sequence"/>
</dbReference>